<evidence type="ECO:0000256" key="2">
    <source>
        <dbReference type="ARBA" id="ARBA00023027"/>
    </source>
</evidence>
<protein>
    <submittedName>
        <fullName evidence="5">Putative GDP-mannose 4,6-dehydratase</fullName>
    </submittedName>
</protein>
<gene>
    <name evidence="5" type="ORF">MM415B02290_0007</name>
</gene>
<dbReference type="GO" id="GO:0008460">
    <property type="term" value="F:dTDP-glucose 4,6-dehydratase activity"/>
    <property type="evidence" value="ECO:0007669"/>
    <property type="project" value="InterPro"/>
</dbReference>
<evidence type="ECO:0000313" key="5">
    <source>
        <dbReference type="EMBL" id="QJA85059.1"/>
    </source>
</evidence>
<reference evidence="5" key="1">
    <citation type="submission" date="2020-03" db="EMBL/GenBank/DDBJ databases">
        <title>The deep terrestrial virosphere.</title>
        <authorList>
            <person name="Holmfeldt K."/>
            <person name="Nilsson E."/>
            <person name="Simone D."/>
            <person name="Lopez-Fernandez M."/>
            <person name="Wu X."/>
            <person name="de Brujin I."/>
            <person name="Lundin D."/>
            <person name="Andersson A."/>
            <person name="Bertilsson S."/>
            <person name="Dopson M."/>
        </authorList>
    </citation>
    <scope>NUCLEOTIDE SEQUENCE</scope>
    <source>
        <strain evidence="5">MM415B02290</strain>
    </source>
</reference>
<dbReference type="NCBIfam" id="TIGR01181">
    <property type="entry name" value="dTDP_gluc_dehyt"/>
    <property type="match status" value="1"/>
</dbReference>
<dbReference type="Gene3D" id="3.90.25.10">
    <property type="entry name" value="UDP-galactose 4-epimerase, domain 1"/>
    <property type="match status" value="1"/>
</dbReference>
<dbReference type="AlphaFoldDB" id="A0A6M3KSP1"/>
<evidence type="ECO:0000256" key="3">
    <source>
        <dbReference type="ARBA" id="ARBA00023239"/>
    </source>
</evidence>
<dbReference type="CDD" id="cd05246">
    <property type="entry name" value="dTDP_GD_SDR_e"/>
    <property type="match status" value="1"/>
</dbReference>
<feature type="domain" description="NAD(P)-binding" evidence="4">
    <location>
        <begin position="5"/>
        <end position="308"/>
    </location>
</feature>
<organism evidence="5">
    <name type="scientific">viral metagenome</name>
    <dbReference type="NCBI Taxonomy" id="1070528"/>
    <lineage>
        <taxon>unclassified sequences</taxon>
        <taxon>metagenomes</taxon>
        <taxon>organismal metagenomes</taxon>
    </lineage>
</organism>
<dbReference type="EMBL" id="MT142551">
    <property type="protein sequence ID" value="QJA85059.1"/>
    <property type="molecule type" value="Genomic_DNA"/>
</dbReference>
<accession>A0A6M3KSP1</accession>
<evidence type="ECO:0000259" key="4">
    <source>
        <dbReference type="Pfam" id="PF16363"/>
    </source>
</evidence>
<dbReference type="InterPro" id="IPR005888">
    <property type="entry name" value="dTDP_Gluc_deHydtase"/>
</dbReference>
<dbReference type="Gene3D" id="3.40.50.720">
    <property type="entry name" value="NAD(P)-binding Rossmann-like Domain"/>
    <property type="match status" value="1"/>
</dbReference>
<proteinExistence type="predicted"/>
<dbReference type="InterPro" id="IPR016040">
    <property type="entry name" value="NAD(P)-bd_dom"/>
</dbReference>
<name>A0A6M3KSP1_9ZZZZ</name>
<keyword evidence="2" id="KW-0520">NAD</keyword>
<sequence length="325" mass="36618">MRRILVTGGAGFIGSNFIRYMLGNSPDDYIVNLDALTYAGNLDNLKDLPNASHYSFFEENVCNASAVHGIMRSQCIDTIVNFAAESHVDRSIAGSTRFIKTNVVGTEVLLAAALKYGVDKFVQIGTDEVYGSLDEGSPSSIETDPLMPRSPYAASKASADLLALSYFHTHGMPVCVTRSSNNYGAYQYPEKIIPLFITNILRGKQVPVYGEGRNIRDWLHVEDNCRAIKAVLDSGRPGEVYNIAGGNEIRNIELTERVLTLLGKQDWHLFVEYVKDRKGHDWRYSMNCDKMKDELGWQPQVLFEDGLRGTVKWYERNEEWWTKLI</sequence>
<evidence type="ECO:0000256" key="1">
    <source>
        <dbReference type="ARBA" id="ARBA00001911"/>
    </source>
</evidence>
<dbReference type="PANTHER" id="PTHR43000">
    <property type="entry name" value="DTDP-D-GLUCOSE 4,6-DEHYDRATASE-RELATED"/>
    <property type="match status" value="1"/>
</dbReference>
<dbReference type="SUPFAM" id="SSF51735">
    <property type="entry name" value="NAD(P)-binding Rossmann-fold domains"/>
    <property type="match status" value="1"/>
</dbReference>
<dbReference type="InterPro" id="IPR036291">
    <property type="entry name" value="NAD(P)-bd_dom_sf"/>
</dbReference>
<dbReference type="GO" id="GO:0009225">
    <property type="term" value="P:nucleotide-sugar metabolic process"/>
    <property type="evidence" value="ECO:0007669"/>
    <property type="project" value="InterPro"/>
</dbReference>
<dbReference type="Pfam" id="PF16363">
    <property type="entry name" value="GDP_Man_Dehyd"/>
    <property type="match status" value="1"/>
</dbReference>
<comment type="cofactor">
    <cofactor evidence="1">
        <name>NAD(+)</name>
        <dbReference type="ChEBI" id="CHEBI:57540"/>
    </cofactor>
</comment>
<keyword evidence="3" id="KW-0456">Lyase</keyword>